<comment type="caution">
    <text evidence="4">The sequence shown here is derived from an EMBL/GenBank/DDBJ whole genome shotgun (WGS) entry which is preliminary data.</text>
</comment>
<organism evidence="4 5">
    <name type="scientific">Tectimicrobiota bacterium</name>
    <dbReference type="NCBI Taxonomy" id="2528274"/>
    <lineage>
        <taxon>Bacteria</taxon>
        <taxon>Pseudomonadati</taxon>
        <taxon>Nitrospinota/Tectimicrobiota group</taxon>
        <taxon>Candidatus Tectimicrobiota</taxon>
    </lineage>
</organism>
<feature type="compositionally biased region" description="Low complexity" evidence="3">
    <location>
        <begin position="54"/>
        <end position="63"/>
    </location>
</feature>
<dbReference type="Gene3D" id="6.10.250.2410">
    <property type="match status" value="1"/>
</dbReference>
<evidence type="ECO:0000313" key="4">
    <source>
        <dbReference type="EMBL" id="MBI3129310.1"/>
    </source>
</evidence>
<evidence type="ECO:0000256" key="1">
    <source>
        <dbReference type="ARBA" id="ARBA00044777"/>
    </source>
</evidence>
<comment type="function">
    <text evidence="2">Participates in chromosomal partition during cell division. May act via the formation of a condensin-like complex containing Smc and ScpB that pull DNA away from mid-cell into both cell halves.</text>
</comment>
<dbReference type="EMBL" id="JACPUR010000040">
    <property type="protein sequence ID" value="MBI3129310.1"/>
    <property type="molecule type" value="Genomic_DNA"/>
</dbReference>
<comment type="similarity">
    <text evidence="2">Belongs to the ScpA family.</text>
</comment>
<feature type="region of interest" description="Disordered" evidence="3">
    <location>
        <begin position="1"/>
        <end position="85"/>
    </location>
</feature>
<protein>
    <recommendedName>
        <fullName evidence="1 2">Segregation and condensation protein A</fullName>
    </recommendedName>
</protein>
<dbReference type="PANTHER" id="PTHR33969:SF2">
    <property type="entry name" value="SEGREGATION AND CONDENSATION PROTEIN A"/>
    <property type="match status" value="1"/>
</dbReference>
<name>A0A932MP25_UNCTE</name>
<sequence length="330" mass="36747">MQPPEKREPAAPPQAPGAPDESTSPAPRLDVMSLEEIGAGRDMTAGSPEGWDVAPAEAAASASPGPPGPDSPEFELDDSPRLPEGESFRVKLDGFEGPLELLLHLVREHKLDINDIPIAFITDQYLKHIELMRRLNINIASDYLVMASWLVYIKSRTLLPQQEGDAQEEDPEVLRQELQRQLLEYQRFKRLSQAFRRAEEEQSWVFARGGNGDGIMLDPADAAEEPRLQVTMFDLISAIRHLIESIGEEGVHLVEIDELEMADRQTYLLDALEKAGPEGVVFQKLFEGARVLAVVVTFLALLELIRKNLVVARQSANFAEIRLAKAVKDE</sequence>
<reference evidence="4" key="1">
    <citation type="submission" date="2020-07" db="EMBL/GenBank/DDBJ databases">
        <title>Huge and variable diversity of episymbiotic CPR bacteria and DPANN archaea in groundwater ecosystems.</title>
        <authorList>
            <person name="He C.Y."/>
            <person name="Keren R."/>
            <person name="Whittaker M."/>
            <person name="Farag I.F."/>
            <person name="Doudna J."/>
            <person name="Cate J.H.D."/>
            <person name="Banfield J.F."/>
        </authorList>
    </citation>
    <scope>NUCLEOTIDE SEQUENCE</scope>
    <source>
        <strain evidence="4">NC_groundwater_763_Ag_S-0.2um_68_21</strain>
    </source>
</reference>
<evidence type="ECO:0000256" key="3">
    <source>
        <dbReference type="SAM" id="MobiDB-lite"/>
    </source>
</evidence>
<comment type="subcellular location">
    <subcellularLocation>
        <location evidence="2">Cytoplasm</location>
    </subcellularLocation>
    <text evidence="2">Associated with two foci at the outer edges of the nucleoid region in young cells, and at four foci within both cell halves in older cells.</text>
</comment>
<dbReference type="AlphaFoldDB" id="A0A932MP25"/>
<dbReference type="Proteomes" id="UP000782312">
    <property type="component" value="Unassembled WGS sequence"/>
</dbReference>
<dbReference type="PANTHER" id="PTHR33969">
    <property type="entry name" value="SEGREGATION AND CONDENSATION PROTEIN A"/>
    <property type="match status" value="1"/>
</dbReference>
<dbReference type="GO" id="GO:0007059">
    <property type="term" value="P:chromosome segregation"/>
    <property type="evidence" value="ECO:0007669"/>
    <property type="project" value="UniProtKB-UniRule"/>
</dbReference>
<dbReference type="GO" id="GO:0051301">
    <property type="term" value="P:cell division"/>
    <property type="evidence" value="ECO:0007669"/>
    <property type="project" value="UniProtKB-KW"/>
</dbReference>
<proteinExistence type="inferred from homology"/>
<keyword evidence="2" id="KW-0132">Cell division</keyword>
<keyword evidence="2" id="KW-0159">Chromosome partition</keyword>
<dbReference type="GO" id="GO:0006260">
    <property type="term" value="P:DNA replication"/>
    <property type="evidence" value="ECO:0007669"/>
    <property type="project" value="UniProtKB-UniRule"/>
</dbReference>
<accession>A0A932MP25</accession>
<evidence type="ECO:0000313" key="5">
    <source>
        <dbReference type="Proteomes" id="UP000782312"/>
    </source>
</evidence>
<dbReference type="HAMAP" id="MF_01805">
    <property type="entry name" value="ScpA"/>
    <property type="match status" value="1"/>
</dbReference>
<evidence type="ECO:0000256" key="2">
    <source>
        <dbReference type="HAMAP-Rule" id="MF_01805"/>
    </source>
</evidence>
<dbReference type="GO" id="GO:0005737">
    <property type="term" value="C:cytoplasm"/>
    <property type="evidence" value="ECO:0007669"/>
    <property type="project" value="UniProtKB-SubCell"/>
</dbReference>
<dbReference type="Pfam" id="PF02616">
    <property type="entry name" value="SMC_ScpA"/>
    <property type="match status" value="1"/>
</dbReference>
<gene>
    <name evidence="2" type="primary">scpA</name>
    <name evidence="4" type="ORF">HYZ11_17005</name>
</gene>
<comment type="subunit">
    <text evidence="2">Component of a cohesin-like complex composed of ScpA, ScpB and the Smc homodimer, in which ScpA and ScpB bind to the head domain of Smc. The presence of the three proteins is required for the association of the complex with DNA.</text>
</comment>
<keyword evidence="2" id="KW-0963">Cytoplasm</keyword>
<dbReference type="InterPro" id="IPR003768">
    <property type="entry name" value="ScpA"/>
</dbReference>
<keyword evidence="2" id="KW-0131">Cell cycle</keyword>